<evidence type="ECO:0000256" key="5">
    <source>
        <dbReference type="SAM" id="Phobius"/>
    </source>
</evidence>
<evidence type="ECO:0000256" key="4">
    <source>
        <dbReference type="SAM" id="MobiDB-lite"/>
    </source>
</evidence>
<name>A0AAD7N3B4_9AGAR</name>
<organism evidence="6 7">
    <name type="scientific">Mycena metata</name>
    <dbReference type="NCBI Taxonomy" id="1033252"/>
    <lineage>
        <taxon>Eukaryota</taxon>
        <taxon>Fungi</taxon>
        <taxon>Dikarya</taxon>
        <taxon>Basidiomycota</taxon>
        <taxon>Agaricomycotina</taxon>
        <taxon>Agaricomycetes</taxon>
        <taxon>Agaricomycetidae</taxon>
        <taxon>Agaricales</taxon>
        <taxon>Marasmiineae</taxon>
        <taxon>Mycenaceae</taxon>
        <taxon>Mycena</taxon>
    </lineage>
</organism>
<evidence type="ECO:0000256" key="3">
    <source>
        <dbReference type="ARBA" id="ARBA00023136"/>
    </source>
</evidence>
<evidence type="ECO:0000256" key="1">
    <source>
        <dbReference type="ARBA" id="ARBA00022692"/>
    </source>
</evidence>
<evidence type="ECO:0000256" key="2">
    <source>
        <dbReference type="ARBA" id="ARBA00022989"/>
    </source>
</evidence>
<feature type="compositionally biased region" description="Polar residues" evidence="4">
    <location>
        <begin position="80"/>
        <end position="111"/>
    </location>
</feature>
<dbReference type="AlphaFoldDB" id="A0AAD7N3B4"/>
<dbReference type="EMBL" id="JARKIB010000089">
    <property type="protein sequence ID" value="KAJ7743798.1"/>
    <property type="molecule type" value="Genomic_DNA"/>
</dbReference>
<feature type="compositionally biased region" description="Low complexity" evidence="4">
    <location>
        <begin position="50"/>
        <end position="59"/>
    </location>
</feature>
<reference evidence="6" key="1">
    <citation type="submission" date="2023-03" db="EMBL/GenBank/DDBJ databases">
        <title>Massive genome expansion in bonnet fungi (Mycena s.s.) driven by repeated elements and novel gene families across ecological guilds.</title>
        <authorList>
            <consortium name="Lawrence Berkeley National Laboratory"/>
            <person name="Harder C.B."/>
            <person name="Miyauchi S."/>
            <person name="Viragh M."/>
            <person name="Kuo A."/>
            <person name="Thoen E."/>
            <person name="Andreopoulos B."/>
            <person name="Lu D."/>
            <person name="Skrede I."/>
            <person name="Drula E."/>
            <person name="Henrissat B."/>
            <person name="Morin E."/>
            <person name="Kohler A."/>
            <person name="Barry K."/>
            <person name="LaButti K."/>
            <person name="Morin E."/>
            <person name="Salamov A."/>
            <person name="Lipzen A."/>
            <person name="Mereny Z."/>
            <person name="Hegedus B."/>
            <person name="Baldrian P."/>
            <person name="Stursova M."/>
            <person name="Weitz H."/>
            <person name="Taylor A."/>
            <person name="Grigoriev I.V."/>
            <person name="Nagy L.G."/>
            <person name="Martin F."/>
            <person name="Kauserud H."/>
        </authorList>
    </citation>
    <scope>NUCLEOTIDE SEQUENCE</scope>
    <source>
        <strain evidence="6">CBHHK182m</strain>
    </source>
</reference>
<dbReference type="InterPro" id="IPR028143">
    <property type="entry name" value="Get2/sif1"/>
</dbReference>
<keyword evidence="7" id="KW-1185">Reference proteome</keyword>
<keyword evidence="3 5" id="KW-0472">Membrane</keyword>
<sequence>MSAAARAEARRKAILSRGTDRLAKLTTSGRGEDNPAYVRELTPDPPLPSFPSSSSPSPSRNLGNFVGEETAGMPLPTANHFPSSAPRSRVPSNNANPPRSRVPSSAQTNANPFGMPDPSAWSAEQQQQFLQALMGGAGGTPAGQALTAGRDASPDPFAGMDANNPFAGMGPGMQNNPFAAMMAAAAGGGGAGAGGFPPMGAGMGMGADGMGPMGGLSSMMGGMGKGPDVAPPKTRAQRLMPALHLVAVWSLLLYFVLVREPAAHEGAVASGVEGPSGLGFAWRWRQLTRAPGLGEFAKGWGVQVVPFFWAFVTLELMLHSLRIFSGFDAFRPPTLLALALPYLPPPIPSIIVHSMKYLQMGSMFLDDVAAVIVGIGLVIWFSTWRAA</sequence>
<evidence type="ECO:0000313" key="7">
    <source>
        <dbReference type="Proteomes" id="UP001215598"/>
    </source>
</evidence>
<feature type="transmembrane region" description="Helical" evidence="5">
    <location>
        <begin position="364"/>
        <end position="384"/>
    </location>
</feature>
<proteinExistence type="predicted"/>
<dbReference type="GO" id="GO:0006890">
    <property type="term" value="P:retrograde vesicle-mediated transport, Golgi to endoplasmic reticulum"/>
    <property type="evidence" value="ECO:0007669"/>
    <property type="project" value="TreeGrafter"/>
</dbReference>
<dbReference type="PANTHER" id="PTHR28263">
    <property type="entry name" value="GOLGI TO ER TRAFFIC PROTEIN 2"/>
    <property type="match status" value="1"/>
</dbReference>
<feature type="region of interest" description="Disordered" evidence="4">
    <location>
        <begin position="1"/>
        <end position="123"/>
    </location>
</feature>
<accession>A0AAD7N3B4</accession>
<feature type="transmembrane region" description="Helical" evidence="5">
    <location>
        <begin position="239"/>
        <end position="257"/>
    </location>
</feature>
<keyword evidence="1 5" id="KW-0812">Transmembrane</keyword>
<comment type="caution">
    <text evidence="6">The sequence shown here is derived from an EMBL/GenBank/DDBJ whole genome shotgun (WGS) entry which is preliminary data.</text>
</comment>
<feature type="transmembrane region" description="Helical" evidence="5">
    <location>
        <begin position="300"/>
        <end position="318"/>
    </location>
</feature>
<feature type="region of interest" description="Disordered" evidence="4">
    <location>
        <begin position="135"/>
        <end position="155"/>
    </location>
</feature>
<evidence type="ECO:0000313" key="6">
    <source>
        <dbReference type="EMBL" id="KAJ7743798.1"/>
    </source>
</evidence>
<dbReference type="Pfam" id="PF08690">
    <property type="entry name" value="GET2"/>
    <property type="match status" value="1"/>
</dbReference>
<dbReference type="PANTHER" id="PTHR28263:SF1">
    <property type="entry name" value="GOLGI TO ER TRAFFIC PROTEIN 2"/>
    <property type="match status" value="1"/>
</dbReference>
<gene>
    <name evidence="6" type="ORF">B0H16DRAFT_1560653</name>
</gene>
<protein>
    <submittedName>
        <fullName evidence="6">Uncharacterized protein</fullName>
    </submittedName>
</protein>
<keyword evidence="2 5" id="KW-1133">Transmembrane helix</keyword>
<dbReference type="Proteomes" id="UP001215598">
    <property type="component" value="Unassembled WGS sequence"/>
</dbReference>